<proteinExistence type="predicted"/>
<feature type="compositionally biased region" description="Low complexity" evidence="1">
    <location>
        <begin position="286"/>
        <end position="297"/>
    </location>
</feature>
<name>A0A5J4TJ41_9EUKA</name>
<feature type="compositionally biased region" description="Low complexity" evidence="1">
    <location>
        <begin position="326"/>
        <end position="339"/>
    </location>
</feature>
<feature type="compositionally biased region" description="Polar residues" evidence="1">
    <location>
        <begin position="299"/>
        <end position="318"/>
    </location>
</feature>
<gene>
    <name evidence="2" type="ORF">EZS28_046922</name>
</gene>
<sequence length="427" mass="47871">STDLSGKNAPHPLPTEIHSSNSSHRRTKSNYETTYQKYMSDMSQYKEDLDRMKQNSNERNLSRTLPGGRKYENSAQVDHLKLSNSQGNIGRYSSMQSSYVRDYQALSPSQHQKLAKIPVVEQNQAISGSNTEQSNEGQQESEQLETIVPLPLASDIRKQKQTTNKAISSNYESSYKQDFKAKQIGESDTEYLKEYHKETVIQQTSPGNQRLRQSFSASGLQRSTAQHPYPNEVKPSPGKQTSYSKMESTYERDFKAKQAALNRQQPQSQDQNGPTDDYQQTPSEPGTYDTTYGGDYTLKTPSKSDTNGLIRPQSSPSAYKSGITVQSSSKTCQLSSSTKILNVQTDHMKTVSKTSSNFTKANSTYVQDYPPKQPENGPSYKPTSEVKTTPFTSTSSYKEDYKPKQSEPRPQTHPDHLKSQALPSTGK</sequence>
<feature type="compositionally biased region" description="Polar residues" evidence="1">
    <location>
        <begin position="261"/>
        <end position="284"/>
    </location>
</feature>
<organism evidence="2 3">
    <name type="scientific">Streblomastix strix</name>
    <dbReference type="NCBI Taxonomy" id="222440"/>
    <lineage>
        <taxon>Eukaryota</taxon>
        <taxon>Metamonada</taxon>
        <taxon>Preaxostyla</taxon>
        <taxon>Oxymonadida</taxon>
        <taxon>Streblomastigidae</taxon>
        <taxon>Streblomastix</taxon>
    </lineage>
</organism>
<reference evidence="2 3" key="1">
    <citation type="submission" date="2019-03" db="EMBL/GenBank/DDBJ databases">
        <title>Single cell metagenomics reveals metabolic interactions within the superorganism composed of flagellate Streblomastix strix and complex community of Bacteroidetes bacteria on its surface.</title>
        <authorList>
            <person name="Treitli S.C."/>
            <person name="Kolisko M."/>
            <person name="Husnik F."/>
            <person name="Keeling P."/>
            <person name="Hampl V."/>
        </authorList>
    </citation>
    <scope>NUCLEOTIDE SEQUENCE [LARGE SCALE GENOMIC DNA]</scope>
    <source>
        <strain evidence="2">ST1C</strain>
    </source>
</reference>
<feature type="region of interest" description="Disordered" evidence="1">
    <location>
        <begin position="200"/>
        <end position="427"/>
    </location>
</feature>
<protein>
    <submittedName>
        <fullName evidence="2">Uncharacterized protein</fullName>
    </submittedName>
</protein>
<comment type="caution">
    <text evidence="2">The sequence shown here is derived from an EMBL/GenBank/DDBJ whole genome shotgun (WGS) entry which is preliminary data.</text>
</comment>
<evidence type="ECO:0000313" key="2">
    <source>
        <dbReference type="EMBL" id="KAA6357551.1"/>
    </source>
</evidence>
<feature type="compositionally biased region" description="Polar residues" evidence="1">
    <location>
        <begin position="54"/>
        <end position="63"/>
    </location>
</feature>
<dbReference type="AlphaFoldDB" id="A0A5J4TJ41"/>
<feature type="region of interest" description="Disordered" evidence="1">
    <location>
        <begin position="1"/>
        <end position="29"/>
    </location>
</feature>
<accession>A0A5J4TJ41</accession>
<feature type="compositionally biased region" description="Polar residues" evidence="1">
    <location>
        <begin position="200"/>
        <end position="226"/>
    </location>
</feature>
<feature type="compositionally biased region" description="Polar residues" evidence="1">
    <location>
        <begin position="381"/>
        <end position="396"/>
    </location>
</feature>
<feature type="compositionally biased region" description="Polar residues" evidence="1">
    <location>
        <begin position="340"/>
        <end position="366"/>
    </location>
</feature>
<evidence type="ECO:0000313" key="3">
    <source>
        <dbReference type="Proteomes" id="UP000324800"/>
    </source>
</evidence>
<evidence type="ECO:0000256" key="1">
    <source>
        <dbReference type="SAM" id="MobiDB-lite"/>
    </source>
</evidence>
<dbReference type="EMBL" id="SNRW01031246">
    <property type="protein sequence ID" value="KAA6357551.1"/>
    <property type="molecule type" value="Genomic_DNA"/>
</dbReference>
<feature type="compositionally biased region" description="Basic and acidic residues" evidence="1">
    <location>
        <begin position="397"/>
        <end position="418"/>
    </location>
</feature>
<feature type="non-terminal residue" evidence="2">
    <location>
        <position position="427"/>
    </location>
</feature>
<feature type="region of interest" description="Disordered" evidence="1">
    <location>
        <begin position="50"/>
        <end position="74"/>
    </location>
</feature>
<feature type="compositionally biased region" description="Polar residues" evidence="1">
    <location>
        <begin position="238"/>
        <end position="247"/>
    </location>
</feature>
<dbReference type="Proteomes" id="UP000324800">
    <property type="component" value="Unassembled WGS sequence"/>
</dbReference>
<feature type="non-terminal residue" evidence="2">
    <location>
        <position position="1"/>
    </location>
</feature>